<dbReference type="RefSeq" id="WP_345382769.1">
    <property type="nucleotide sequence ID" value="NZ_BAABIC010000016.1"/>
</dbReference>
<evidence type="ECO:0000313" key="3">
    <source>
        <dbReference type="Proteomes" id="UP001500325"/>
    </source>
</evidence>
<dbReference type="InterPro" id="IPR023286">
    <property type="entry name" value="ABATE_dom_sf"/>
</dbReference>
<dbReference type="SUPFAM" id="SSF160904">
    <property type="entry name" value="Jann2411-like"/>
    <property type="match status" value="1"/>
</dbReference>
<dbReference type="InterPro" id="IPR010852">
    <property type="entry name" value="ABATE"/>
</dbReference>
<name>A0ABP8X875_9PSEU</name>
<reference evidence="3" key="1">
    <citation type="journal article" date="2019" name="Int. J. Syst. Evol. Microbiol.">
        <title>The Global Catalogue of Microorganisms (GCM) 10K type strain sequencing project: providing services to taxonomists for standard genome sequencing and annotation.</title>
        <authorList>
            <consortium name="The Broad Institute Genomics Platform"/>
            <consortium name="The Broad Institute Genome Sequencing Center for Infectious Disease"/>
            <person name="Wu L."/>
            <person name="Ma J."/>
        </authorList>
    </citation>
    <scope>NUCLEOTIDE SEQUENCE [LARGE SCALE GENOMIC DNA]</scope>
    <source>
        <strain evidence="3">JCM 18055</strain>
    </source>
</reference>
<feature type="domain" description="Zinc finger CGNR" evidence="1">
    <location>
        <begin position="162"/>
        <end position="205"/>
    </location>
</feature>
<keyword evidence="3" id="KW-1185">Reference proteome</keyword>
<dbReference type="Gene3D" id="1.10.3300.10">
    <property type="entry name" value="Jann2411-like domain"/>
    <property type="match status" value="1"/>
</dbReference>
<comment type="caution">
    <text evidence="2">The sequence shown here is derived from an EMBL/GenBank/DDBJ whole genome shotgun (WGS) entry which is preliminary data.</text>
</comment>
<organism evidence="2 3">
    <name type="scientific">Pseudonocardia yuanmonensis</name>
    <dbReference type="NCBI Taxonomy" id="1095914"/>
    <lineage>
        <taxon>Bacteria</taxon>
        <taxon>Bacillati</taxon>
        <taxon>Actinomycetota</taxon>
        <taxon>Actinomycetes</taxon>
        <taxon>Pseudonocardiales</taxon>
        <taxon>Pseudonocardiaceae</taxon>
        <taxon>Pseudonocardia</taxon>
    </lineage>
</organism>
<gene>
    <name evidence="2" type="ORF">GCM10023215_45660</name>
</gene>
<dbReference type="PANTHER" id="PTHR35525">
    <property type="entry name" value="BLL6575 PROTEIN"/>
    <property type="match status" value="1"/>
</dbReference>
<dbReference type="InterPro" id="IPR021005">
    <property type="entry name" value="Znf_CGNR"/>
</dbReference>
<dbReference type="EMBL" id="BAABIC010000016">
    <property type="protein sequence ID" value="GAA4701574.1"/>
    <property type="molecule type" value="Genomic_DNA"/>
</dbReference>
<sequence>MVSGAEESRDWPATSRYNLSRAPGELGLVQDFLNTIQEGSAAPPDLLATLTAAREWSDAVRGLWSSLDEACWGSDLPPLTETDRRRLLVLRSRMYHALFPTAPEDGDPAGPGPGDARAQAGVRLTLSHGEVSAEPTGRGWSQFESALLVICYRAQLAGRLRRLKTCKSHECDVVFYDRSPNNSAVWHDVKVCGNRANVRAHRARRPDRPARRERQDS</sequence>
<dbReference type="Pfam" id="PF11706">
    <property type="entry name" value="zf-CGNR"/>
    <property type="match status" value="1"/>
</dbReference>
<dbReference type="PANTHER" id="PTHR35525:SF3">
    <property type="entry name" value="BLL6575 PROTEIN"/>
    <property type="match status" value="1"/>
</dbReference>
<evidence type="ECO:0000313" key="2">
    <source>
        <dbReference type="EMBL" id="GAA4701574.1"/>
    </source>
</evidence>
<evidence type="ECO:0000259" key="1">
    <source>
        <dbReference type="Pfam" id="PF11706"/>
    </source>
</evidence>
<protein>
    <submittedName>
        <fullName evidence="2">CGNR zinc finger domain-containing protein</fullName>
    </submittedName>
</protein>
<proteinExistence type="predicted"/>
<accession>A0ABP8X875</accession>
<dbReference type="Proteomes" id="UP001500325">
    <property type="component" value="Unassembled WGS sequence"/>
</dbReference>